<dbReference type="STRING" id="1612308.SAMN05444581_11934"/>
<protein>
    <submittedName>
        <fullName evidence="2">Phasin</fullName>
    </submittedName>
</protein>
<organism evidence="2 3">
    <name type="scientific">Methylocapsa palsarum</name>
    <dbReference type="NCBI Taxonomy" id="1612308"/>
    <lineage>
        <taxon>Bacteria</taxon>
        <taxon>Pseudomonadati</taxon>
        <taxon>Pseudomonadota</taxon>
        <taxon>Alphaproteobacteria</taxon>
        <taxon>Hyphomicrobiales</taxon>
        <taxon>Beijerinckiaceae</taxon>
        <taxon>Methylocapsa</taxon>
    </lineage>
</organism>
<evidence type="ECO:0000313" key="2">
    <source>
        <dbReference type="EMBL" id="SFK77406.1"/>
    </source>
</evidence>
<dbReference type="AlphaFoldDB" id="A0A1I4CB68"/>
<dbReference type="InterPro" id="IPR018968">
    <property type="entry name" value="Phasin"/>
</dbReference>
<evidence type="ECO:0000259" key="1">
    <source>
        <dbReference type="Pfam" id="PF09361"/>
    </source>
</evidence>
<gene>
    <name evidence="2" type="ORF">SAMN05444581_11934</name>
</gene>
<dbReference type="RefSeq" id="WP_091685792.1">
    <property type="nucleotide sequence ID" value="NZ_FOSN01000019.1"/>
</dbReference>
<keyword evidence="3" id="KW-1185">Reference proteome</keyword>
<reference evidence="2 3" key="1">
    <citation type="submission" date="2016-10" db="EMBL/GenBank/DDBJ databases">
        <authorList>
            <person name="de Groot N.N."/>
        </authorList>
    </citation>
    <scope>NUCLEOTIDE SEQUENCE [LARGE SCALE GENOMIC DNA]</scope>
    <source>
        <strain evidence="2 3">NE2</strain>
    </source>
</reference>
<feature type="domain" description="Phasin" evidence="1">
    <location>
        <begin position="34"/>
        <end position="113"/>
    </location>
</feature>
<dbReference type="Pfam" id="PF09361">
    <property type="entry name" value="Phasin_2"/>
    <property type="match status" value="1"/>
</dbReference>
<accession>A0A1I4CB68</accession>
<sequence>MIGIPQEIPSQIRELAEKNVDQAREAFLGFIGAAQKATGAADALPSGAKDAMTKAMSFAENNVNAAFDLAQKIVRAKDVTEVLTLQSEFAKAQLAAMQKQAVELGALAQSAITSAAPK</sequence>
<evidence type="ECO:0000313" key="3">
    <source>
        <dbReference type="Proteomes" id="UP000198755"/>
    </source>
</evidence>
<name>A0A1I4CB68_9HYPH</name>
<dbReference type="EMBL" id="FOSN01000019">
    <property type="protein sequence ID" value="SFK77406.1"/>
    <property type="molecule type" value="Genomic_DNA"/>
</dbReference>
<dbReference type="OrthoDB" id="7856369at2"/>
<dbReference type="Proteomes" id="UP000198755">
    <property type="component" value="Unassembled WGS sequence"/>
</dbReference>
<proteinExistence type="predicted"/>